<feature type="binding site" evidence="4">
    <location>
        <position position="205"/>
    </location>
    <ligand>
        <name>S-adenosyl-L-methionine</name>
        <dbReference type="ChEBI" id="CHEBI:59789"/>
    </ligand>
</feature>
<dbReference type="PANTHER" id="PTHR47441:SF3">
    <property type="entry name" value="RELEASE FACTOR GLUTAMINE METHYLTRANSFERASE"/>
    <property type="match status" value="1"/>
</dbReference>
<proteinExistence type="inferred from homology"/>
<dbReference type="GO" id="GO:0003676">
    <property type="term" value="F:nucleic acid binding"/>
    <property type="evidence" value="ECO:0007669"/>
    <property type="project" value="InterPro"/>
</dbReference>
<dbReference type="InterPro" id="IPR019874">
    <property type="entry name" value="RF_methyltr_PrmC"/>
</dbReference>
<dbReference type="CDD" id="cd02440">
    <property type="entry name" value="AdoMet_MTases"/>
    <property type="match status" value="1"/>
</dbReference>
<name>A0A0N8KNJ9_9CYAN</name>
<dbReference type="InterPro" id="IPR029063">
    <property type="entry name" value="SAM-dependent_MTases_sf"/>
</dbReference>
<dbReference type="EMBL" id="LJZR01000004">
    <property type="protein sequence ID" value="KPQ36746.1"/>
    <property type="molecule type" value="Genomic_DNA"/>
</dbReference>
<organism evidence="6 7">
    <name type="scientific">Phormidesmis priestleyi Ana</name>
    <dbReference type="NCBI Taxonomy" id="1666911"/>
    <lineage>
        <taxon>Bacteria</taxon>
        <taxon>Bacillati</taxon>
        <taxon>Cyanobacteriota</taxon>
        <taxon>Cyanophyceae</taxon>
        <taxon>Leptolyngbyales</taxon>
        <taxon>Leptolyngbyaceae</taxon>
        <taxon>Phormidesmis</taxon>
    </lineage>
</organism>
<dbReference type="GO" id="GO:0032259">
    <property type="term" value="P:methylation"/>
    <property type="evidence" value="ECO:0007669"/>
    <property type="project" value="UniProtKB-KW"/>
</dbReference>
<feature type="binding site" evidence="4">
    <location>
        <begin position="205"/>
        <end position="208"/>
    </location>
    <ligand>
        <name>substrate</name>
    </ligand>
</feature>
<evidence type="ECO:0000313" key="7">
    <source>
        <dbReference type="Proteomes" id="UP000050465"/>
    </source>
</evidence>
<dbReference type="InterPro" id="IPR002052">
    <property type="entry name" value="DNA_methylase_N6_adenine_CS"/>
</dbReference>
<dbReference type="Pfam" id="PF05175">
    <property type="entry name" value="MTS"/>
    <property type="match status" value="1"/>
</dbReference>
<comment type="caution">
    <text evidence="6">The sequence shown here is derived from an EMBL/GenBank/DDBJ whole genome shotgun (WGS) entry which is preliminary data.</text>
</comment>
<dbReference type="STRING" id="1666911.HLUCCA11_04470"/>
<keyword evidence="2 4" id="KW-0808">Transferase</keyword>
<comment type="function">
    <text evidence="4">Methylates the class 1 translation termination release factors RF1/PrfA and RF2/PrfB on the glutamine residue of the universally conserved GGQ motif.</text>
</comment>
<evidence type="ECO:0000256" key="4">
    <source>
        <dbReference type="HAMAP-Rule" id="MF_02126"/>
    </source>
</evidence>
<evidence type="ECO:0000256" key="3">
    <source>
        <dbReference type="ARBA" id="ARBA00022691"/>
    </source>
</evidence>
<dbReference type="NCBIfam" id="TIGR00536">
    <property type="entry name" value="hemK_fam"/>
    <property type="match status" value="1"/>
</dbReference>
<feature type="binding site" evidence="4">
    <location>
        <begin position="136"/>
        <end position="140"/>
    </location>
    <ligand>
        <name>S-adenosyl-L-methionine</name>
        <dbReference type="ChEBI" id="CHEBI:59789"/>
    </ligand>
</feature>
<reference evidence="6 7" key="1">
    <citation type="submission" date="2015-09" db="EMBL/GenBank/DDBJ databases">
        <title>Identification and resolution of microdiversity through metagenomic sequencing of parallel consortia.</title>
        <authorList>
            <person name="Nelson W.C."/>
            <person name="Romine M.F."/>
            <person name="Lindemann S.R."/>
        </authorList>
    </citation>
    <scope>NUCLEOTIDE SEQUENCE [LARGE SCALE GENOMIC DNA]</scope>
    <source>
        <strain evidence="6">Ana</strain>
    </source>
</reference>
<gene>
    <name evidence="6" type="primary">hemK</name>
    <name evidence="4" type="synonym">prmC</name>
    <name evidence="6" type="ORF">HLUCCA11_04470</name>
</gene>
<dbReference type="InterPro" id="IPR004556">
    <property type="entry name" value="HemK-like"/>
</dbReference>
<dbReference type="HAMAP" id="MF_02126">
    <property type="entry name" value="RF_methyltr_PrmC"/>
    <property type="match status" value="1"/>
</dbReference>
<comment type="similarity">
    <text evidence="4">Belongs to the protein N5-glutamine methyltransferase family. PrmC subfamily.</text>
</comment>
<feature type="binding site" evidence="4">
    <location>
        <position position="188"/>
    </location>
    <ligand>
        <name>S-adenosyl-L-methionine</name>
        <dbReference type="ChEBI" id="CHEBI:59789"/>
    </ligand>
</feature>
<keyword evidence="3 4" id="KW-0949">S-adenosyl-L-methionine</keyword>
<evidence type="ECO:0000313" key="6">
    <source>
        <dbReference type="EMBL" id="KPQ36746.1"/>
    </source>
</evidence>
<feature type="binding site" evidence="4">
    <location>
        <position position="159"/>
    </location>
    <ligand>
        <name>S-adenosyl-L-methionine</name>
        <dbReference type="ChEBI" id="CHEBI:59789"/>
    </ligand>
</feature>
<dbReference type="InterPro" id="IPR007848">
    <property type="entry name" value="Small_mtfrase_dom"/>
</dbReference>
<dbReference type="PATRIC" id="fig|1666911.3.peg.2897"/>
<dbReference type="EC" id="2.1.1.297" evidence="4"/>
<comment type="catalytic activity">
    <reaction evidence="4">
        <text>L-glutaminyl-[peptide chain release factor] + S-adenosyl-L-methionine = N(5)-methyl-L-glutaminyl-[peptide chain release factor] + S-adenosyl-L-homocysteine + H(+)</text>
        <dbReference type="Rhea" id="RHEA:42896"/>
        <dbReference type="Rhea" id="RHEA-COMP:10271"/>
        <dbReference type="Rhea" id="RHEA-COMP:10272"/>
        <dbReference type="ChEBI" id="CHEBI:15378"/>
        <dbReference type="ChEBI" id="CHEBI:30011"/>
        <dbReference type="ChEBI" id="CHEBI:57856"/>
        <dbReference type="ChEBI" id="CHEBI:59789"/>
        <dbReference type="ChEBI" id="CHEBI:61891"/>
        <dbReference type="EC" id="2.1.1.297"/>
    </reaction>
</comment>
<dbReference type="InterPro" id="IPR052663">
    <property type="entry name" value="RF_glutamine_MTase_cyano"/>
</dbReference>
<evidence type="ECO:0000256" key="1">
    <source>
        <dbReference type="ARBA" id="ARBA00022603"/>
    </source>
</evidence>
<dbReference type="NCBIfam" id="TIGR03534">
    <property type="entry name" value="RF_mod_PrmC"/>
    <property type="match status" value="1"/>
</dbReference>
<dbReference type="AlphaFoldDB" id="A0A0N8KNJ9"/>
<dbReference type="Proteomes" id="UP000050465">
    <property type="component" value="Unassembled WGS sequence"/>
</dbReference>
<evidence type="ECO:0000256" key="2">
    <source>
        <dbReference type="ARBA" id="ARBA00022679"/>
    </source>
</evidence>
<accession>A0A0N8KNJ9</accession>
<dbReference type="PROSITE" id="PS00092">
    <property type="entry name" value="N6_MTASE"/>
    <property type="match status" value="1"/>
</dbReference>
<dbReference type="PANTHER" id="PTHR47441">
    <property type="match status" value="1"/>
</dbReference>
<feature type="domain" description="Methyltransferase small" evidence="5">
    <location>
        <begin position="125"/>
        <end position="208"/>
    </location>
</feature>
<sequence>MTETTSGQALYQWRQWAIDLALANGIDLEEIDWFLQSVTSLSTLSLNLDLYRSEFEIPLELPLTHLTEKWQQRVTNRTPVQYLIGETPWRNFAIAVSPHVLIPRPETELIIDIAQKLAAESPCSNQIMSGHWADLGSGSGAIALGLAHQFNNATIHAVDISEKALEIVRLNAKKNRLADRITCHQGSWLTPLTHLQGQLSAIVANPPYIPTQIIPTLQPEVAQHEPHLALDGGPDGLHSIRTLITTSQAYLHTGGLWLIELMQGQAPSVVDLLTQHHYENIAIHLDLSGIQRFVSARKAL</sequence>
<evidence type="ECO:0000259" key="5">
    <source>
        <dbReference type="Pfam" id="PF05175"/>
    </source>
</evidence>
<dbReference type="Gene3D" id="3.40.50.150">
    <property type="entry name" value="Vaccinia Virus protein VP39"/>
    <property type="match status" value="1"/>
</dbReference>
<dbReference type="GO" id="GO:0102559">
    <property type="term" value="F:peptide chain release factor N(5)-glutamine methyltransferase activity"/>
    <property type="evidence" value="ECO:0007669"/>
    <property type="project" value="UniProtKB-EC"/>
</dbReference>
<dbReference type="SUPFAM" id="SSF53335">
    <property type="entry name" value="S-adenosyl-L-methionine-dependent methyltransferases"/>
    <property type="match status" value="1"/>
</dbReference>
<protein>
    <recommendedName>
        <fullName evidence="4">Release factor glutamine methyltransferase</fullName>
        <shortName evidence="4">RF MTase</shortName>
        <ecNumber evidence="4">2.1.1.297</ecNumber>
    </recommendedName>
    <alternativeName>
        <fullName evidence="4">N5-glutamine methyltransferase PrmC</fullName>
    </alternativeName>
    <alternativeName>
        <fullName evidence="4">Protein-(glutamine-N5) MTase PrmC</fullName>
    </alternativeName>
    <alternativeName>
        <fullName evidence="4">Protein-glutamine N-methyltransferase PrmC</fullName>
    </alternativeName>
</protein>
<keyword evidence="1 4" id="KW-0489">Methyltransferase</keyword>